<comment type="subcellular location">
    <subcellularLocation>
        <location evidence="1">Membrane</location>
    </subcellularLocation>
</comment>
<dbReference type="Proteomes" id="UP000534426">
    <property type="component" value="Unassembled WGS sequence"/>
</dbReference>
<dbReference type="CDD" id="cd04020">
    <property type="entry name" value="C2B_SLP_1-2-3-4"/>
    <property type="match status" value="1"/>
</dbReference>
<keyword evidence="7" id="KW-1185">Reference proteome</keyword>
<dbReference type="FunFam" id="2.60.40.150:FF:000006">
    <property type="entry name" value="Synaptotagmin-like 5, isoform CRA_a"/>
    <property type="match status" value="1"/>
</dbReference>
<dbReference type="PANTHER" id="PTHR45716:SF3">
    <property type="entry name" value="SYNAPTOTAGMIN-LIKE PROTEIN 1"/>
    <property type="match status" value="1"/>
</dbReference>
<reference evidence="6 7" key="1">
    <citation type="submission" date="2019-09" db="EMBL/GenBank/DDBJ databases">
        <title>Bird 10,000 Genomes (B10K) Project - Family phase.</title>
        <authorList>
            <person name="Zhang G."/>
        </authorList>
    </citation>
    <scope>NUCLEOTIDE SEQUENCE [LARGE SCALE GENOMIC DNA]</scope>
    <source>
        <strain evidence="6">B10K-MSB-37135</strain>
        <tissue evidence="6">Heart</tissue>
    </source>
</reference>
<keyword evidence="2" id="KW-0677">Repeat</keyword>
<dbReference type="CDD" id="cd08393">
    <property type="entry name" value="C2A_SLP-1_2"/>
    <property type="match status" value="1"/>
</dbReference>
<evidence type="ECO:0000256" key="3">
    <source>
        <dbReference type="ARBA" id="ARBA00023136"/>
    </source>
</evidence>
<evidence type="ECO:0000259" key="5">
    <source>
        <dbReference type="PROSITE" id="PS50004"/>
    </source>
</evidence>
<dbReference type="EMBL" id="VWPW01032182">
    <property type="protein sequence ID" value="NWJ11330.1"/>
    <property type="molecule type" value="Genomic_DNA"/>
</dbReference>
<dbReference type="GO" id="GO:0042043">
    <property type="term" value="F:neurexin family protein binding"/>
    <property type="evidence" value="ECO:0007669"/>
    <property type="project" value="TreeGrafter"/>
</dbReference>
<feature type="non-terminal residue" evidence="6">
    <location>
        <position position="331"/>
    </location>
</feature>
<dbReference type="InterPro" id="IPR000008">
    <property type="entry name" value="C2_dom"/>
</dbReference>
<sequence>LSSSLVSLYSEGELGRAAVRGCVQLALRYEPAARELHVHVLRCRALAEARRQRSDPYIKTYLLPDKSSHGKRKTTVRKRSLDPVFNETLKYKLEKTDLQGRTLHLSVWHHDSLGRNLFLGEVEIALGTWDWANTGPEWFNLQPRVSSPGHRWGEQAVLTRLLPAGVGLPPTGELHIWVKGAQSLAPLRRGTVDAFVQCYVLPDDSKASRQKTRVVKRSLDPLFNHTMVYDGFQAKDLAEACAEFTLWHREAFAKRPLGGIRLSLGTGEGRGRGTGAPAGRPGRDGRRVSAGSSYGLPVAWMDSTAEERGVWGRLLAQPGRWVEALLPLRTD</sequence>
<protein>
    <submittedName>
        <fullName evidence="6">SYTL1 protein</fullName>
    </submittedName>
</protein>
<evidence type="ECO:0000256" key="4">
    <source>
        <dbReference type="SAM" id="MobiDB-lite"/>
    </source>
</evidence>
<dbReference type="GO" id="GO:0005886">
    <property type="term" value="C:plasma membrane"/>
    <property type="evidence" value="ECO:0007669"/>
    <property type="project" value="TreeGrafter"/>
</dbReference>
<dbReference type="SMART" id="SM00239">
    <property type="entry name" value="C2"/>
    <property type="match status" value="2"/>
</dbReference>
<evidence type="ECO:0000256" key="1">
    <source>
        <dbReference type="ARBA" id="ARBA00004370"/>
    </source>
</evidence>
<gene>
    <name evidence="6" type="primary">Sytl1</name>
    <name evidence="6" type="ORF">CRYUND_R05723</name>
</gene>
<dbReference type="PROSITE" id="PS50004">
    <property type="entry name" value="C2"/>
    <property type="match status" value="2"/>
</dbReference>
<dbReference type="GO" id="GO:0070382">
    <property type="term" value="C:exocytic vesicle"/>
    <property type="evidence" value="ECO:0007669"/>
    <property type="project" value="TreeGrafter"/>
</dbReference>
<feature type="compositionally biased region" description="Gly residues" evidence="4">
    <location>
        <begin position="266"/>
        <end position="276"/>
    </location>
</feature>
<comment type="caution">
    <text evidence="6">The sequence shown here is derived from an EMBL/GenBank/DDBJ whole genome shotgun (WGS) entry which is preliminary data.</text>
</comment>
<keyword evidence="3" id="KW-0472">Membrane</keyword>
<feature type="domain" description="C2" evidence="5">
    <location>
        <begin position="19"/>
        <end position="139"/>
    </location>
</feature>
<dbReference type="AlphaFoldDB" id="A0A7K4M4B2"/>
<dbReference type="InterPro" id="IPR043567">
    <property type="entry name" value="SYTL1-5_C2B"/>
</dbReference>
<feature type="non-terminal residue" evidence="6">
    <location>
        <position position="1"/>
    </location>
</feature>
<organism evidence="6 7">
    <name type="scientific">Crypturellus undulatus</name>
    <dbReference type="NCBI Taxonomy" id="48396"/>
    <lineage>
        <taxon>Eukaryota</taxon>
        <taxon>Metazoa</taxon>
        <taxon>Chordata</taxon>
        <taxon>Craniata</taxon>
        <taxon>Vertebrata</taxon>
        <taxon>Euteleostomi</taxon>
        <taxon>Archelosauria</taxon>
        <taxon>Archosauria</taxon>
        <taxon>Dinosauria</taxon>
        <taxon>Saurischia</taxon>
        <taxon>Theropoda</taxon>
        <taxon>Coelurosauria</taxon>
        <taxon>Aves</taxon>
        <taxon>Palaeognathae</taxon>
        <taxon>Tinamiformes</taxon>
        <taxon>Tinamidae</taxon>
        <taxon>Crypturellus</taxon>
    </lineage>
</organism>
<proteinExistence type="predicted"/>
<dbReference type="InterPro" id="IPR035892">
    <property type="entry name" value="C2_domain_sf"/>
</dbReference>
<name>A0A7K4M4B2_9AVES</name>
<dbReference type="Pfam" id="PF00168">
    <property type="entry name" value="C2"/>
    <property type="match status" value="2"/>
</dbReference>
<dbReference type="SUPFAM" id="SSF49562">
    <property type="entry name" value="C2 domain (Calcium/lipid-binding domain, CaLB)"/>
    <property type="match status" value="2"/>
</dbReference>
<dbReference type="GO" id="GO:0006887">
    <property type="term" value="P:exocytosis"/>
    <property type="evidence" value="ECO:0007669"/>
    <property type="project" value="TreeGrafter"/>
</dbReference>
<evidence type="ECO:0000313" key="6">
    <source>
        <dbReference type="EMBL" id="NWJ11330.1"/>
    </source>
</evidence>
<feature type="domain" description="C2" evidence="5">
    <location>
        <begin position="151"/>
        <end position="277"/>
    </location>
</feature>
<feature type="region of interest" description="Disordered" evidence="4">
    <location>
        <begin position="263"/>
        <end position="289"/>
    </location>
</feature>
<dbReference type="PANTHER" id="PTHR45716">
    <property type="entry name" value="BITESIZE, ISOFORM I"/>
    <property type="match status" value="1"/>
</dbReference>
<accession>A0A7K4M4B2</accession>
<evidence type="ECO:0000256" key="2">
    <source>
        <dbReference type="ARBA" id="ARBA00022737"/>
    </source>
</evidence>
<dbReference type="Gene3D" id="2.60.40.150">
    <property type="entry name" value="C2 domain"/>
    <property type="match status" value="2"/>
</dbReference>
<evidence type="ECO:0000313" key="7">
    <source>
        <dbReference type="Proteomes" id="UP000534426"/>
    </source>
</evidence>